<evidence type="ECO:0000256" key="5">
    <source>
        <dbReference type="ARBA" id="ARBA00022989"/>
    </source>
</evidence>
<name>C5BCN9_EDWI9</name>
<dbReference type="HOGENOM" id="CLU_631262_0_0_6"/>
<evidence type="ECO:0000256" key="6">
    <source>
        <dbReference type="ARBA" id="ARBA00023136"/>
    </source>
</evidence>
<feature type="transmembrane region" description="Helical" evidence="7">
    <location>
        <begin position="72"/>
        <end position="94"/>
    </location>
</feature>
<feature type="domain" description="EamA" evidence="8">
    <location>
        <begin position="157"/>
        <end position="290"/>
    </location>
</feature>
<feature type="transmembrane region" description="Helical" evidence="7">
    <location>
        <begin position="179"/>
        <end position="204"/>
    </location>
</feature>
<reference evidence="9 10" key="2">
    <citation type="journal article" date="2012" name="J. Bacteriol.">
        <title>Genome Sequence of Edwardsiella ictaluri 93-146, a Strain Associated with a Natural Channel Catfish Outbreak of Enteric Septicemia of Catfish.</title>
        <authorList>
            <person name="Williams M.L."/>
            <person name="Gillaspy A.F."/>
            <person name="Dyer D.W."/>
            <person name="Thune R.L."/>
            <person name="Waldbieser G.C."/>
            <person name="Schuster S.C."/>
            <person name="Gipson J."/>
            <person name="Zaitshik J."/>
            <person name="Landry C."/>
            <person name="Banes M.M."/>
            <person name="Lawrence M.L."/>
        </authorList>
    </citation>
    <scope>NUCLEOTIDE SEQUENCE [LARGE SCALE GENOMIC DNA]</scope>
    <source>
        <strain evidence="9 10">93-146</strain>
    </source>
</reference>
<dbReference type="InterPro" id="IPR037185">
    <property type="entry name" value="EmrE-like"/>
</dbReference>
<feature type="transmembrane region" description="Helical" evidence="7">
    <location>
        <begin position="100"/>
        <end position="120"/>
    </location>
</feature>
<dbReference type="EMBL" id="CP001600">
    <property type="protein sequence ID" value="ACR68494.1"/>
    <property type="molecule type" value="Genomic_DNA"/>
</dbReference>
<dbReference type="GO" id="GO:0016020">
    <property type="term" value="C:membrane"/>
    <property type="evidence" value="ECO:0007669"/>
    <property type="project" value="UniProtKB-SubCell"/>
</dbReference>
<feature type="transmembrane region" description="Helical" evidence="7">
    <location>
        <begin position="127"/>
        <end position="147"/>
    </location>
</feature>
<evidence type="ECO:0000256" key="2">
    <source>
        <dbReference type="ARBA" id="ARBA00007362"/>
    </source>
</evidence>
<keyword evidence="3" id="KW-1003">Cell membrane</keyword>
<dbReference type="PANTHER" id="PTHR32322">
    <property type="entry name" value="INNER MEMBRANE TRANSPORTER"/>
    <property type="match status" value="1"/>
</dbReference>
<dbReference type="InterPro" id="IPR050638">
    <property type="entry name" value="AA-Vitamin_Transporters"/>
</dbReference>
<comment type="similarity">
    <text evidence="2">Belongs to the EamA transporter family.</text>
</comment>
<dbReference type="Pfam" id="PF00892">
    <property type="entry name" value="EamA"/>
    <property type="match status" value="2"/>
</dbReference>
<feature type="transmembrane region" description="Helical" evidence="7">
    <location>
        <begin position="249"/>
        <end position="270"/>
    </location>
</feature>
<accession>C5BCN9</accession>
<evidence type="ECO:0000259" key="8">
    <source>
        <dbReference type="Pfam" id="PF00892"/>
    </source>
</evidence>
<proteinExistence type="inferred from homology"/>
<organism evidence="9 10">
    <name type="scientific">Edwardsiella ictaluri (strain 93-146)</name>
    <dbReference type="NCBI Taxonomy" id="634503"/>
    <lineage>
        <taxon>Bacteria</taxon>
        <taxon>Pseudomonadati</taxon>
        <taxon>Pseudomonadota</taxon>
        <taxon>Gammaproteobacteria</taxon>
        <taxon>Enterobacterales</taxon>
        <taxon>Hafniaceae</taxon>
        <taxon>Edwardsiella</taxon>
    </lineage>
</organism>
<protein>
    <submittedName>
        <fullName evidence="9">Carboxylate/Amino Acid/Amine Transporter</fullName>
    </submittedName>
</protein>
<dbReference type="AlphaFoldDB" id="C5BCN9"/>
<keyword evidence="5 7" id="KW-1133">Transmembrane helix</keyword>
<keyword evidence="6 7" id="KW-0472">Membrane</keyword>
<comment type="subcellular location">
    <subcellularLocation>
        <location evidence="1">Cell membrane</location>
        <topology evidence="1">Multi-pass membrane protein</topology>
    </subcellularLocation>
</comment>
<evidence type="ECO:0000256" key="4">
    <source>
        <dbReference type="ARBA" id="ARBA00022692"/>
    </source>
</evidence>
<feature type="domain" description="EamA" evidence="8">
    <location>
        <begin position="7"/>
        <end position="144"/>
    </location>
</feature>
<keyword evidence="4 7" id="KW-0812">Transmembrane</keyword>
<dbReference type="InterPro" id="IPR000620">
    <property type="entry name" value="EamA_dom"/>
</dbReference>
<feature type="transmembrane region" description="Helical" evidence="7">
    <location>
        <begin position="153"/>
        <end position="172"/>
    </location>
</feature>
<reference evidence="10" key="1">
    <citation type="submission" date="2009-03" db="EMBL/GenBank/DDBJ databases">
        <title>Complete genome sequence of Edwardsiella ictaluri 93-146.</title>
        <authorList>
            <person name="Williams M.L."/>
            <person name="Gillaspy A.F."/>
            <person name="Dyer D.W."/>
            <person name="Thune R.L."/>
            <person name="Waldbieser G.C."/>
            <person name="Schuster S.C."/>
            <person name="Gipson J."/>
            <person name="Zaitshik J."/>
            <person name="Landry C."/>
            <person name="Lawrence M.L."/>
        </authorList>
    </citation>
    <scope>NUCLEOTIDE SEQUENCE [LARGE SCALE GENOMIC DNA]</scope>
    <source>
        <strain evidence="10">93-146</strain>
    </source>
</reference>
<feature type="transmembrane region" description="Helical" evidence="7">
    <location>
        <begin position="216"/>
        <end position="237"/>
    </location>
</feature>
<dbReference type="STRING" id="67780.B6E78_16745"/>
<dbReference type="KEGG" id="eic:NT01EI_1297"/>
<dbReference type="SUPFAM" id="SSF103481">
    <property type="entry name" value="Multidrug resistance efflux transporter EmrE"/>
    <property type="match status" value="2"/>
</dbReference>
<evidence type="ECO:0000256" key="7">
    <source>
        <dbReference type="SAM" id="Phobius"/>
    </source>
</evidence>
<gene>
    <name evidence="9" type="ordered locus">NT01EI_1297</name>
</gene>
<evidence type="ECO:0000256" key="1">
    <source>
        <dbReference type="ARBA" id="ARBA00004651"/>
    </source>
</evidence>
<sequence length="434" mass="47987">MGSLRQGMGYVLVAAALWGSSGVCAQYILQKTGLSAQWLTMFRLTFSGVILLVVSFLNGDRLFAPLRHRRDIVGLLWFTLLGAIMVQLTFLMTIERSNAATATILQFLSPTIIVAWFAAVRRQRPGLPVMLAIGSSLGGTFLLVTHGDPTSLLISRSALFWGIASAFASAFYTTYPSGLIARFGTLPIVGWSMLLGGLMLMPFFAGETAQVQMDNATLLAAFYLVIIGTALTFSLYLKGAQIIGGARAGILSCTEPLCSALLSLLLLGITFGALDWLGTLLITASVVLISCDARAREGINWSRWRRRTAHADGQEPRQARRRRTYSKNWLIFALRISMAMRFLPPRGTMISAYCLEGSINCRNIGRTVFWYCAITDSIERPRSFTSRFIRRIRQMSSGVSTKMEKFSSLRRRASVSSRIPSRMITFFGSRRMVC</sequence>
<feature type="transmembrane region" description="Helical" evidence="7">
    <location>
        <begin position="41"/>
        <end position="60"/>
    </location>
</feature>
<evidence type="ECO:0000313" key="9">
    <source>
        <dbReference type="EMBL" id="ACR68494.1"/>
    </source>
</evidence>
<evidence type="ECO:0000256" key="3">
    <source>
        <dbReference type="ARBA" id="ARBA00022475"/>
    </source>
</evidence>
<evidence type="ECO:0000313" key="10">
    <source>
        <dbReference type="Proteomes" id="UP000001485"/>
    </source>
</evidence>
<dbReference type="PANTHER" id="PTHR32322:SF2">
    <property type="entry name" value="EAMA DOMAIN-CONTAINING PROTEIN"/>
    <property type="match status" value="1"/>
</dbReference>
<dbReference type="Proteomes" id="UP000001485">
    <property type="component" value="Chromosome"/>
</dbReference>